<sequence>MSDIATTQFNDAQNYINDPNIEIAWAIKASEYSSVHMNILMSVDTTKLKLNKFQEDVYKYFREVFPDMDVFEINEVQLKGENKEKWRQFCEHFRETVDDYNFGTMLRIKADGIYDEANTIITQKVIFIAIEGARNIEGINEKFKEKYKLLYNQNNSDGNA</sequence>
<organism evidence="1 2">
    <name type="scientific">Meloidogyne enterolobii</name>
    <name type="common">Root-knot nematode worm</name>
    <name type="synonym">Meloidogyne mayaguensis</name>
    <dbReference type="NCBI Taxonomy" id="390850"/>
    <lineage>
        <taxon>Eukaryota</taxon>
        <taxon>Metazoa</taxon>
        <taxon>Ecdysozoa</taxon>
        <taxon>Nematoda</taxon>
        <taxon>Chromadorea</taxon>
        <taxon>Rhabditida</taxon>
        <taxon>Tylenchina</taxon>
        <taxon>Tylenchomorpha</taxon>
        <taxon>Tylenchoidea</taxon>
        <taxon>Meloidogynidae</taxon>
        <taxon>Meloidogyninae</taxon>
        <taxon>Meloidogyne</taxon>
    </lineage>
</organism>
<dbReference type="EMBL" id="CAVMJV010000016">
    <property type="protein sequence ID" value="CAK5056404.1"/>
    <property type="molecule type" value="Genomic_DNA"/>
</dbReference>
<gene>
    <name evidence="1" type="ORF">MENTE1834_LOCUS14900</name>
</gene>
<dbReference type="Proteomes" id="UP001497535">
    <property type="component" value="Unassembled WGS sequence"/>
</dbReference>
<evidence type="ECO:0000313" key="2">
    <source>
        <dbReference type="Proteomes" id="UP001497535"/>
    </source>
</evidence>
<keyword evidence="2" id="KW-1185">Reference proteome</keyword>
<name>A0ACB0YP85_MELEN</name>
<comment type="caution">
    <text evidence="1">The sequence shown here is derived from an EMBL/GenBank/DDBJ whole genome shotgun (WGS) entry which is preliminary data.</text>
</comment>
<evidence type="ECO:0000313" key="1">
    <source>
        <dbReference type="EMBL" id="CAK5056404.1"/>
    </source>
</evidence>
<accession>A0ACB0YP85</accession>
<proteinExistence type="predicted"/>
<protein>
    <submittedName>
        <fullName evidence="1">Uncharacterized protein</fullName>
    </submittedName>
</protein>
<reference evidence="1" key="1">
    <citation type="submission" date="2023-11" db="EMBL/GenBank/DDBJ databases">
        <authorList>
            <person name="Poullet M."/>
        </authorList>
    </citation>
    <scope>NUCLEOTIDE SEQUENCE</scope>
    <source>
        <strain evidence="1">E1834</strain>
    </source>
</reference>